<sequence>MLVAPAGTGKTVLLSDWAARRRDTGQDVLWVPAQEPEILEQILAEADGADATVMPAPVVVDDAHLLPPSTFAALAKVLTDEPHAVRLVLAGRYDLPLPVAELELRGLGSTLRSRDLRFTDSEAAALVHAHAERATAEDVQILQQKTAGWAAALVLAARAIASSGDAAAPIVTERPVLDLLLGETFSTLDERVQTMLLSTFGATTVTGRLAAVLSGDPDAGPMLADLAGSGLLVTAYADEPGAEPIYHYHPLLVELLRRRVVGRPEDARLIVAAHHRAALYYENRGEAGAALRNALGADDPGLLARVLLGHGPTVLAGGNLGLVGAGFEALPDGYVDAHPQLLGVRGLMRRLTGDVMGAMMDAASAADAAEAAAEDTDSTTPDDDALEADALLLQLWESRYGWYDVRDAINRTGSFLLPNHAAENGRHRAVLGPERLAWLLIELAAAETWADGLDEAFGHLDEALVTARMAGHRQLIAGGLAHRAVVQYVRGQMQTAARSAQSALDIAGEHLAEDYKVRAHVVLGFAALNQLDLEAAQRWEQKVATTDVAKSDTVVAALRTMLRVVLLIEKGNLDEARTELTTDPTSAGPLPSFLARDLALLRFWVSVLVGDRSGVESQLEVLERTGSQAEADLVRALDLVFDGDLRATLEAIEAALAKGDVHPVLAASAAAFRTVLLLRLGDDRAAETALIDTLNRVAPQRMLYAVASAGQEPAFLDLLRRYVAGPSPHPYAEVVLEKLSGYESSWSDAGGVALLTRTPLGVKTAPPRRLEAVINGARIKLTAREADVLDQLALGSSYTEIAQALFITENTVKTHLMSLYRKLGVEKRSAALRVARSVDLM</sequence>
<dbReference type="SUPFAM" id="SSF48452">
    <property type="entry name" value="TPR-like"/>
    <property type="match status" value="1"/>
</dbReference>
<dbReference type="InterPro" id="IPR059106">
    <property type="entry name" value="WHD_MalT"/>
</dbReference>
<dbReference type="GO" id="GO:0006355">
    <property type="term" value="P:regulation of DNA-templated transcription"/>
    <property type="evidence" value="ECO:0007669"/>
    <property type="project" value="InterPro"/>
</dbReference>
<dbReference type="PROSITE" id="PS50043">
    <property type="entry name" value="HTH_LUXR_2"/>
    <property type="match status" value="1"/>
</dbReference>
<accession>A0A561BMF6</accession>
<dbReference type="Gene3D" id="1.25.40.10">
    <property type="entry name" value="Tetratricopeptide repeat domain"/>
    <property type="match status" value="1"/>
</dbReference>
<protein>
    <submittedName>
        <fullName evidence="5">ATP/maltotriose-dependent transcriptional regulator MalT</fullName>
    </submittedName>
</protein>
<dbReference type="Pfam" id="PF25873">
    <property type="entry name" value="WHD_MalT"/>
    <property type="match status" value="1"/>
</dbReference>
<dbReference type="PRINTS" id="PR00038">
    <property type="entry name" value="HTHLUXR"/>
</dbReference>
<dbReference type="Proteomes" id="UP000318380">
    <property type="component" value="Unassembled WGS sequence"/>
</dbReference>
<dbReference type="PANTHER" id="PTHR44688:SF16">
    <property type="entry name" value="DNA-BINDING TRANSCRIPTIONAL ACTIVATOR DEVR_DOSR"/>
    <property type="match status" value="1"/>
</dbReference>
<dbReference type="EMBL" id="VIVK01000001">
    <property type="protein sequence ID" value="TWD80070.1"/>
    <property type="molecule type" value="Genomic_DNA"/>
</dbReference>
<dbReference type="InterPro" id="IPR000792">
    <property type="entry name" value="Tscrpt_reg_LuxR_C"/>
</dbReference>
<keyword evidence="3" id="KW-0804">Transcription</keyword>
<dbReference type="InterPro" id="IPR016032">
    <property type="entry name" value="Sig_transdc_resp-reg_C-effctor"/>
</dbReference>
<dbReference type="SUPFAM" id="SSF46894">
    <property type="entry name" value="C-terminal effector domain of the bipartite response regulators"/>
    <property type="match status" value="1"/>
</dbReference>
<evidence type="ECO:0000256" key="3">
    <source>
        <dbReference type="ARBA" id="ARBA00023163"/>
    </source>
</evidence>
<dbReference type="InterPro" id="IPR036388">
    <property type="entry name" value="WH-like_DNA-bd_sf"/>
</dbReference>
<evidence type="ECO:0000313" key="5">
    <source>
        <dbReference type="EMBL" id="TWD80070.1"/>
    </source>
</evidence>
<dbReference type="InterPro" id="IPR027417">
    <property type="entry name" value="P-loop_NTPase"/>
</dbReference>
<dbReference type="AlphaFoldDB" id="A0A561BMF6"/>
<evidence type="ECO:0000256" key="2">
    <source>
        <dbReference type="ARBA" id="ARBA00023125"/>
    </source>
</evidence>
<proteinExistence type="predicted"/>
<gene>
    <name evidence="5" type="ORF">FB561_1142</name>
</gene>
<keyword evidence="1" id="KW-0805">Transcription regulation</keyword>
<dbReference type="CDD" id="cd06170">
    <property type="entry name" value="LuxR_C_like"/>
    <property type="match status" value="1"/>
</dbReference>
<dbReference type="SUPFAM" id="SSF52540">
    <property type="entry name" value="P-loop containing nucleoside triphosphate hydrolases"/>
    <property type="match status" value="1"/>
</dbReference>
<evidence type="ECO:0000259" key="4">
    <source>
        <dbReference type="PROSITE" id="PS50043"/>
    </source>
</evidence>
<dbReference type="PROSITE" id="PS00622">
    <property type="entry name" value="HTH_LUXR_1"/>
    <property type="match status" value="1"/>
</dbReference>
<evidence type="ECO:0000313" key="6">
    <source>
        <dbReference type="Proteomes" id="UP000318380"/>
    </source>
</evidence>
<dbReference type="Pfam" id="PF00196">
    <property type="entry name" value="GerE"/>
    <property type="match status" value="1"/>
</dbReference>
<comment type="caution">
    <text evidence="5">The sequence shown here is derived from an EMBL/GenBank/DDBJ whole genome shotgun (WGS) entry which is preliminary data.</text>
</comment>
<dbReference type="InterPro" id="IPR011990">
    <property type="entry name" value="TPR-like_helical_dom_sf"/>
</dbReference>
<name>A0A561BMF6_9ACTN</name>
<dbReference type="GO" id="GO:0003677">
    <property type="term" value="F:DNA binding"/>
    <property type="evidence" value="ECO:0007669"/>
    <property type="project" value="UniProtKB-KW"/>
</dbReference>
<evidence type="ECO:0000256" key="1">
    <source>
        <dbReference type="ARBA" id="ARBA00023015"/>
    </source>
</evidence>
<feature type="domain" description="HTH luxR-type" evidence="4">
    <location>
        <begin position="774"/>
        <end position="839"/>
    </location>
</feature>
<dbReference type="Gene3D" id="1.10.10.10">
    <property type="entry name" value="Winged helix-like DNA-binding domain superfamily/Winged helix DNA-binding domain"/>
    <property type="match status" value="1"/>
</dbReference>
<reference evidence="5 6" key="1">
    <citation type="submission" date="2019-06" db="EMBL/GenBank/DDBJ databases">
        <title>Sequencing the genomes of 1000 actinobacteria strains.</title>
        <authorList>
            <person name="Klenk H.-P."/>
        </authorList>
    </citation>
    <scope>NUCLEOTIDE SEQUENCE [LARGE SCALE GENOMIC DNA]</scope>
    <source>
        <strain evidence="5 6">DSM 24683</strain>
    </source>
</reference>
<keyword evidence="2" id="KW-0238">DNA-binding</keyword>
<dbReference type="SMART" id="SM00421">
    <property type="entry name" value="HTH_LUXR"/>
    <property type="match status" value="1"/>
</dbReference>
<dbReference type="PANTHER" id="PTHR44688">
    <property type="entry name" value="DNA-BINDING TRANSCRIPTIONAL ACTIVATOR DEVR_DOSR"/>
    <property type="match status" value="1"/>
</dbReference>
<keyword evidence="6" id="KW-1185">Reference proteome</keyword>
<organism evidence="5 6">
    <name type="scientific">Kribbella amoyensis</name>
    <dbReference type="NCBI Taxonomy" id="996641"/>
    <lineage>
        <taxon>Bacteria</taxon>
        <taxon>Bacillati</taxon>
        <taxon>Actinomycetota</taxon>
        <taxon>Actinomycetes</taxon>
        <taxon>Propionibacteriales</taxon>
        <taxon>Kribbellaceae</taxon>
        <taxon>Kribbella</taxon>
    </lineage>
</organism>